<evidence type="ECO:0000256" key="2">
    <source>
        <dbReference type="ARBA" id="ARBA00023004"/>
    </source>
</evidence>
<dbReference type="Pfam" id="PF03781">
    <property type="entry name" value="FGE-sulfatase"/>
    <property type="match status" value="1"/>
</dbReference>
<evidence type="ECO:0000259" key="5">
    <source>
        <dbReference type="Pfam" id="PF12867"/>
    </source>
</evidence>
<dbReference type="InterPro" id="IPR016187">
    <property type="entry name" value="CTDL_fold"/>
</dbReference>
<name>A0A556AS85_9BURK</name>
<evidence type="ECO:0000256" key="1">
    <source>
        <dbReference type="ARBA" id="ARBA00023002"/>
    </source>
</evidence>
<feature type="domain" description="Sulfatase-modifying factor enzyme-like" evidence="4">
    <location>
        <begin position="187"/>
        <end position="429"/>
    </location>
</feature>
<dbReference type="SUPFAM" id="SSF56436">
    <property type="entry name" value="C-type lectin-like"/>
    <property type="match status" value="1"/>
</dbReference>
<comment type="caution">
    <text evidence="6">The sequence shown here is derived from an EMBL/GenBank/DDBJ whole genome shotgun (WGS) entry which is preliminary data.</text>
</comment>
<dbReference type="Pfam" id="PF12867">
    <property type="entry name" value="DinB_2"/>
    <property type="match status" value="1"/>
</dbReference>
<dbReference type="Gene3D" id="3.90.1580.10">
    <property type="entry name" value="paralog of FGE (formylglycine-generating enzyme)"/>
    <property type="match status" value="1"/>
</dbReference>
<proteinExistence type="predicted"/>
<evidence type="ECO:0000313" key="6">
    <source>
        <dbReference type="EMBL" id="TSH95780.1"/>
    </source>
</evidence>
<keyword evidence="7" id="KW-1185">Reference proteome</keyword>
<dbReference type="Proteomes" id="UP000318405">
    <property type="component" value="Unassembled WGS sequence"/>
</dbReference>
<reference evidence="6 7" key="1">
    <citation type="submission" date="2019-07" db="EMBL/GenBank/DDBJ databases">
        <title>Qingshengfaniella alkalisoli gen. nov., sp. nov., isolated from saline soil.</title>
        <authorList>
            <person name="Xu L."/>
            <person name="Huang X.-X."/>
            <person name="Sun J.-Q."/>
        </authorList>
    </citation>
    <scope>NUCLEOTIDE SEQUENCE [LARGE SCALE GENOMIC DNA]</scope>
    <source>
        <strain evidence="6 7">DSM 27279</strain>
    </source>
</reference>
<protein>
    <submittedName>
        <fullName evidence="6">Ergothioneine biosynthesis protein EgtB</fullName>
    </submittedName>
</protein>
<keyword evidence="2" id="KW-0408">Iron</keyword>
<dbReference type="NCBIfam" id="TIGR03440">
    <property type="entry name" value="egtB_TIGR03440"/>
    <property type="match status" value="1"/>
</dbReference>
<sequence length="432" mass="48596">MHALDMIHLSDHRLAERYAAVRATTRALADGLSPEDCQAQSMPDASPVKWHLAHTTWFFATFVLERWRPRLPAFDPSFRVLFNSYYETVGDKHPRPQRGLVTRPGLERVQEYRDYVDDAMQELLHTAADDTALAALVELGLHHEQQHQELILMDLKHLFSCNPLLPAYREAAAPRSAWPTAPQPLRWVEQPAGVHAIGHGGPDFAFDNESPRHDVLLRPWALAHRPVTEPEYLAFIEDGGYRRPELWLSMGWDIVRTRDWQAPLYWRQAQDGAWQVFTLRGERALAGDVPVCHLSYFEADAYARWAGARLPTEAEWEVAAAGLSLLQPAANTLESDALGPLPAPAGDATLSLAQMLGDVWEWTSSSYAPYPGFHPAEGAIGEYNGKFMCNQYVLRGGSFATPASHLRASYRNFFPPDARWQFGGLRLARDLG</sequence>
<dbReference type="PANTHER" id="PTHR23150">
    <property type="entry name" value="SULFATASE MODIFYING FACTOR 1, 2"/>
    <property type="match status" value="1"/>
</dbReference>
<evidence type="ECO:0000313" key="7">
    <source>
        <dbReference type="Proteomes" id="UP000318405"/>
    </source>
</evidence>
<dbReference type="InterPro" id="IPR042095">
    <property type="entry name" value="SUMF_sf"/>
</dbReference>
<dbReference type="GO" id="GO:0052699">
    <property type="term" value="P:ergothioneine biosynthetic process"/>
    <property type="evidence" value="ECO:0007669"/>
    <property type="project" value="InterPro"/>
</dbReference>
<gene>
    <name evidence="6" type="ORF">FOZ76_10330</name>
</gene>
<dbReference type="InterPro" id="IPR017806">
    <property type="entry name" value="EgtB"/>
</dbReference>
<comment type="pathway">
    <text evidence="3">Amino-acid biosynthesis; ergothioneine biosynthesis.</text>
</comment>
<dbReference type="OrthoDB" id="9768004at2"/>
<accession>A0A556AS85</accession>
<dbReference type="InterPro" id="IPR024775">
    <property type="entry name" value="DinB-like"/>
</dbReference>
<keyword evidence="1" id="KW-0560">Oxidoreductase</keyword>
<dbReference type="AlphaFoldDB" id="A0A556AS85"/>
<dbReference type="InterPro" id="IPR051043">
    <property type="entry name" value="Sulfatase_Mod_Factor_Kinase"/>
</dbReference>
<evidence type="ECO:0000256" key="3">
    <source>
        <dbReference type="ARBA" id="ARBA00037882"/>
    </source>
</evidence>
<dbReference type="InterPro" id="IPR034660">
    <property type="entry name" value="DinB/YfiT-like"/>
</dbReference>
<dbReference type="SUPFAM" id="SSF109854">
    <property type="entry name" value="DinB/YfiT-like putative metalloenzymes"/>
    <property type="match status" value="1"/>
</dbReference>
<evidence type="ECO:0000259" key="4">
    <source>
        <dbReference type="Pfam" id="PF03781"/>
    </source>
</evidence>
<dbReference type="EMBL" id="VLTJ01000020">
    <property type="protein sequence ID" value="TSH95780.1"/>
    <property type="molecule type" value="Genomic_DNA"/>
</dbReference>
<feature type="domain" description="DinB-like" evidence="5">
    <location>
        <begin position="18"/>
        <end position="151"/>
    </location>
</feature>
<dbReference type="PANTHER" id="PTHR23150:SF36">
    <property type="entry name" value="HERCYNINE OXYGENASE"/>
    <property type="match status" value="1"/>
</dbReference>
<organism evidence="6 7">
    <name type="scientific">Verticiella sediminum</name>
    <dbReference type="NCBI Taxonomy" id="1247510"/>
    <lineage>
        <taxon>Bacteria</taxon>
        <taxon>Pseudomonadati</taxon>
        <taxon>Pseudomonadota</taxon>
        <taxon>Betaproteobacteria</taxon>
        <taxon>Burkholderiales</taxon>
        <taxon>Alcaligenaceae</taxon>
        <taxon>Verticiella</taxon>
    </lineage>
</organism>
<dbReference type="InterPro" id="IPR005532">
    <property type="entry name" value="SUMF_dom"/>
</dbReference>